<evidence type="ECO:0000313" key="2">
    <source>
        <dbReference type="EMBL" id="KAJ7736689.1"/>
    </source>
</evidence>
<feature type="region of interest" description="Disordered" evidence="1">
    <location>
        <begin position="1"/>
        <end position="130"/>
    </location>
</feature>
<dbReference type="Proteomes" id="UP001215598">
    <property type="component" value="Unassembled WGS sequence"/>
</dbReference>
<feature type="compositionally biased region" description="Basic and acidic residues" evidence="1">
    <location>
        <begin position="82"/>
        <end position="130"/>
    </location>
</feature>
<keyword evidence="3" id="KW-1185">Reference proteome</keyword>
<dbReference type="AlphaFoldDB" id="A0AAD7I7C0"/>
<proteinExistence type="predicted"/>
<reference evidence="2" key="1">
    <citation type="submission" date="2023-03" db="EMBL/GenBank/DDBJ databases">
        <title>Massive genome expansion in bonnet fungi (Mycena s.s.) driven by repeated elements and novel gene families across ecological guilds.</title>
        <authorList>
            <consortium name="Lawrence Berkeley National Laboratory"/>
            <person name="Harder C.B."/>
            <person name="Miyauchi S."/>
            <person name="Viragh M."/>
            <person name="Kuo A."/>
            <person name="Thoen E."/>
            <person name="Andreopoulos B."/>
            <person name="Lu D."/>
            <person name="Skrede I."/>
            <person name="Drula E."/>
            <person name="Henrissat B."/>
            <person name="Morin E."/>
            <person name="Kohler A."/>
            <person name="Barry K."/>
            <person name="LaButti K."/>
            <person name="Morin E."/>
            <person name="Salamov A."/>
            <person name="Lipzen A."/>
            <person name="Mereny Z."/>
            <person name="Hegedus B."/>
            <person name="Baldrian P."/>
            <person name="Stursova M."/>
            <person name="Weitz H."/>
            <person name="Taylor A."/>
            <person name="Grigoriev I.V."/>
            <person name="Nagy L.G."/>
            <person name="Martin F."/>
            <person name="Kauserud H."/>
        </authorList>
    </citation>
    <scope>NUCLEOTIDE SEQUENCE</scope>
    <source>
        <strain evidence="2">CBHHK182m</strain>
    </source>
</reference>
<accession>A0AAD7I7C0</accession>
<gene>
    <name evidence="2" type="ORF">B0H16DRAFT_1573545</name>
</gene>
<feature type="compositionally biased region" description="Polar residues" evidence="1">
    <location>
        <begin position="20"/>
        <end position="33"/>
    </location>
</feature>
<feature type="compositionally biased region" description="Gly residues" evidence="1">
    <location>
        <begin position="37"/>
        <end position="69"/>
    </location>
</feature>
<sequence>MSNFMDNLNGGSTGNDAGMTGQQNDGMTGQQNEGMTGQSGGFDQGGMTGQSGGMSGQSGGMTGQSGGMTGQQNTNSGGGEDYLDKALDFGEKKFGGGREVGRGTNEKITDGLRSGFEKLTGKDVPDKFSN</sequence>
<dbReference type="EMBL" id="JARKIB010000120">
    <property type="protein sequence ID" value="KAJ7736689.1"/>
    <property type="molecule type" value="Genomic_DNA"/>
</dbReference>
<evidence type="ECO:0000256" key="1">
    <source>
        <dbReference type="SAM" id="MobiDB-lite"/>
    </source>
</evidence>
<protein>
    <submittedName>
        <fullName evidence="2">Uncharacterized protein</fullName>
    </submittedName>
</protein>
<comment type="caution">
    <text evidence="2">The sequence shown here is derived from an EMBL/GenBank/DDBJ whole genome shotgun (WGS) entry which is preliminary data.</text>
</comment>
<name>A0AAD7I7C0_9AGAR</name>
<organism evidence="2 3">
    <name type="scientific">Mycena metata</name>
    <dbReference type="NCBI Taxonomy" id="1033252"/>
    <lineage>
        <taxon>Eukaryota</taxon>
        <taxon>Fungi</taxon>
        <taxon>Dikarya</taxon>
        <taxon>Basidiomycota</taxon>
        <taxon>Agaricomycotina</taxon>
        <taxon>Agaricomycetes</taxon>
        <taxon>Agaricomycetidae</taxon>
        <taxon>Agaricales</taxon>
        <taxon>Marasmiineae</taxon>
        <taxon>Mycenaceae</taxon>
        <taxon>Mycena</taxon>
    </lineage>
</organism>
<feature type="compositionally biased region" description="Polar residues" evidence="1">
    <location>
        <begin position="1"/>
        <end position="10"/>
    </location>
</feature>
<evidence type="ECO:0000313" key="3">
    <source>
        <dbReference type="Proteomes" id="UP001215598"/>
    </source>
</evidence>